<dbReference type="PANTHER" id="PTHR43539">
    <property type="entry name" value="FLAVIN-BINDING MONOOXYGENASE-LIKE PROTEIN (AFU_ORTHOLOGUE AFUA_4G09220)"/>
    <property type="match status" value="1"/>
</dbReference>
<evidence type="ECO:0000313" key="3">
    <source>
        <dbReference type="Proteomes" id="UP000007963"/>
    </source>
</evidence>
<name>Q0CZK1_ASPTN</name>
<dbReference type="GO" id="GO:0004497">
    <property type="term" value="F:monooxygenase activity"/>
    <property type="evidence" value="ECO:0007669"/>
    <property type="project" value="TreeGrafter"/>
</dbReference>
<dbReference type="HOGENOM" id="CLU_015676_1_2_1"/>
<evidence type="ECO:0008006" key="4">
    <source>
        <dbReference type="Google" id="ProtNLM"/>
    </source>
</evidence>
<dbReference type="Pfam" id="PF13738">
    <property type="entry name" value="Pyr_redox_3"/>
    <property type="match status" value="1"/>
</dbReference>
<sequence>MGSLSDEFPPLAALPQLSLHPSIDAEGLCAAKIANEWLASFSNSLSSGRPDHIQPLFLDTESWWRDIIAFSWDFSCQNGSKAISSYLTSSTSGFSDPKLDQPGALQPRLADLGGLRFIQAGFRFTTKFGQGRGVLRLANVGPEEWKAWTVFTVLERLNGQEKLEAQRAEEAGVQSSGSGTPLTTDDSSLQVLIVGAGQSGLALAAHLQNLGLKYLVVDKTSRPGDSWRARYDSIKAHTPIYTDHFPFLKYPTNWPRYLDGEHMSKWIEHYEDIMGLNVRHDTLATNIQYHASTQKYTVELQSNDGSVQSINTKHLVLATGILSDIPIQPAFPGQENFKGQLYHTVAHKSASCVSDVQSKKVTIIGAGTSAHDVAQDFANHGAKSVTIVQRSPIFVVSPKSVEELQLKLWDTPGLSTEDADLLGNSLPTAVVRTLGVGASQMMSVLDKDMLDGLEKAGLAVKRGDQGDSIVDHQLIKAGHFYVDQGACEMIIDGRIQVRRCAGGVQEYYPTGITLADGTQVESDVVVLATGFERTHKRIERTMPRGVMDKVGEICSLDEEQERLGVWRPTGMPGFWFMTGSFLWSRQFSPILALQIAAIEWGLNKEYQG</sequence>
<dbReference type="SUPFAM" id="SSF51905">
    <property type="entry name" value="FAD/NAD(P)-binding domain"/>
    <property type="match status" value="2"/>
</dbReference>
<dbReference type="AlphaFoldDB" id="Q0CZK1"/>
<dbReference type="InterPro" id="IPR036188">
    <property type="entry name" value="FAD/NAD-bd_sf"/>
</dbReference>
<gene>
    <name evidence="2" type="ORF">ATEG_00883</name>
</gene>
<dbReference type="RefSeq" id="XP_001210969.1">
    <property type="nucleotide sequence ID" value="XM_001210969.1"/>
</dbReference>
<reference evidence="3" key="1">
    <citation type="submission" date="2005-09" db="EMBL/GenBank/DDBJ databases">
        <title>Annotation of the Aspergillus terreus NIH2624 genome.</title>
        <authorList>
            <person name="Birren B.W."/>
            <person name="Lander E.S."/>
            <person name="Galagan J.E."/>
            <person name="Nusbaum C."/>
            <person name="Devon K."/>
            <person name="Henn M."/>
            <person name="Ma L.-J."/>
            <person name="Jaffe D.B."/>
            <person name="Butler J."/>
            <person name="Alvarez P."/>
            <person name="Gnerre S."/>
            <person name="Grabherr M."/>
            <person name="Kleber M."/>
            <person name="Mauceli E.W."/>
            <person name="Brockman W."/>
            <person name="Rounsley S."/>
            <person name="Young S.K."/>
            <person name="LaButti K."/>
            <person name="Pushparaj V."/>
            <person name="DeCaprio D."/>
            <person name="Crawford M."/>
            <person name="Koehrsen M."/>
            <person name="Engels R."/>
            <person name="Montgomery P."/>
            <person name="Pearson M."/>
            <person name="Howarth C."/>
            <person name="Larson L."/>
            <person name="Luoma S."/>
            <person name="White J."/>
            <person name="Alvarado L."/>
            <person name="Kodira C.D."/>
            <person name="Zeng Q."/>
            <person name="Oleary S."/>
            <person name="Yandava C."/>
            <person name="Denning D.W."/>
            <person name="Nierman W.C."/>
            <person name="Milne T."/>
            <person name="Madden K."/>
        </authorList>
    </citation>
    <scope>NUCLEOTIDE SEQUENCE [LARGE SCALE GENOMIC DNA]</scope>
    <source>
        <strain evidence="3">NIH 2624 / FGSC A1156</strain>
    </source>
</reference>
<keyword evidence="1" id="KW-0560">Oxidoreductase</keyword>
<dbReference type="PANTHER" id="PTHR43539:SF24">
    <property type="entry name" value="FAD_NAD(P)-BINDING DOMAIN-CONTAINING PROTEIN-RELATED"/>
    <property type="match status" value="1"/>
</dbReference>
<dbReference type="OrthoDB" id="74360at2759"/>
<dbReference type="InterPro" id="IPR050982">
    <property type="entry name" value="Auxin_biosynth/cation_transpt"/>
</dbReference>
<protein>
    <recommendedName>
        <fullName evidence="4">FAD/NAD(P)-binding domain-containing protein</fullName>
    </recommendedName>
</protein>
<dbReference type="Gene3D" id="3.50.50.60">
    <property type="entry name" value="FAD/NAD(P)-binding domain"/>
    <property type="match status" value="1"/>
</dbReference>
<dbReference type="PRINTS" id="PR00411">
    <property type="entry name" value="PNDRDTASEI"/>
</dbReference>
<dbReference type="eggNOG" id="KOG1399">
    <property type="taxonomic scope" value="Eukaryota"/>
</dbReference>
<organism evidence="2 3">
    <name type="scientific">Aspergillus terreus (strain NIH 2624 / FGSC A1156)</name>
    <dbReference type="NCBI Taxonomy" id="341663"/>
    <lineage>
        <taxon>Eukaryota</taxon>
        <taxon>Fungi</taxon>
        <taxon>Dikarya</taxon>
        <taxon>Ascomycota</taxon>
        <taxon>Pezizomycotina</taxon>
        <taxon>Eurotiomycetes</taxon>
        <taxon>Eurotiomycetidae</taxon>
        <taxon>Eurotiales</taxon>
        <taxon>Aspergillaceae</taxon>
        <taxon>Aspergillus</taxon>
        <taxon>Aspergillus subgen. Circumdati</taxon>
    </lineage>
</organism>
<dbReference type="Proteomes" id="UP000007963">
    <property type="component" value="Unassembled WGS sequence"/>
</dbReference>
<accession>Q0CZK1</accession>
<dbReference type="OMA" id="RFIQAGF"/>
<evidence type="ECO:0000313" key="2">
    <source>
        <dbReference type="EMBL" id="EAU39529.1"/>
    </source>
</evidence>
<dbReference type="VEuPathDB" id="FungiDB:ATEG_00883"/>
<dbReference type="EMBL" id="CH476594">
    <property type="protein sequence ID" value="EAU39529.1"/>
    <property type="molecule type" value="Genomic_DNA"/>
</dbReference>
<proteinExistence type="predicted"/>
<evidence type="ECO:0000256" key="1">
    <source>
        <dbReference type="ARBA" id="ARBA00023002"/>
    </source>
</evidence>
<dbReference type="GO" id="GO:0050660">
    <property type="term" value="F:flavin adenine dinucleotide binding"/>
    <property type="evidence" value="ECO:0007669"/>
    <property type="project" value="TreeGrafter"/>
</dbReference>
<dbReference type="GeneID" id="4355644"/>